<dbReference type="PANTHER" id="PTHR31126">
    <property type="entry name" value="TYROSINE-PROTEIN PHOSPHATASE"/>
    <property type="match status" value="1"/>
</dbReference>
<protein>
    <submittedName>
        <fullName evidence="2">Uncharacterized protein</fullName>
    </submittedName>
</protein>
<evidence type="ECO:0000256" key="1">
    <source>
        <dbReference type="SAM" id="MobiDB-lite"/>
    </source>
</evidence>
<dbReference type="FunFam" id="3.90.190.10:FF:000084">
    <property type="entry name" value="Tyrosine phospatase-like protein"/>
    <property type="match status" value="1"/>
</dbReference>
<dbReference type="Pfam" id="PF03162">
    <property type="entry name" value="Y_phosphatase2"/>
    <property type="match status" value="1"/>
</dbReference>
<feature type="region of interest" description="Disordered" evidence="1">
    <location>
        <begin position="351"/>
        <end position="373"/>
    </location>
</feature>
<dbReference type="Proteomes" id="UP000695562">
    <property type="component" value="Unassembled WGS sequence"/>
</dbReference>
<dbReference type="InterPro" id="IPR029021">
    <property type="entry name" value="Prot-tyrosine_phosphatase-like"/>
</dbReference>
<dbReference type="InterPro" id="IPR004861">
    <property type="entry name" value="Siw14-like"/>
</dbReference>
<name>A0A8J4Q976_9MYCE</name>
<sequence length="448" mass="49130">MIKSTDPLIPPFRFAIVEEGLYRGSYPTDKNFRFLKRLKLKTIVSLTPKPPMKSFYTFCERQNTNVKHFTVSKFKDDVTLSASQVVQLLELMIDPSQLPMYVHCLDGANVTGTIFMCLRKLQNWNLSVIFTEFTRFTRGGTIASAEAEFVETFKAEIDVQPSIPNWLWQGIRMTKHPTLKLRLLSNSSQNTPFSSNFIQDEYEIIDSANDSIDNSSNSIGNSGGGNSNGGSTSVSRKSSNATSLLPSFMAAANALSISTPSILTTINSSNISATTTTATPSPTIDSNTLNLISQSLNIDSNQYQPQQIILPQQQQQPTFVSSPSPSSLSTSTTIVQNQTLSSLSNSQLITQSPRVITQSGGGKEKDKEKDKKKKVDEIKLLFDSGKFLVQKESRFLEALSLERSSSPASPSSSSPSLPQNVATPTTTTTTSLQQSPLVMSSTELFNKK</sequence>
<reference evidence="2" key="1">
    <citation type="submission" date="2020-01" db="EMBL/GenBank/DDBJ databases">
        <title>Development of genomics and gene disruption for Polysphondylium violaceum indicates a role for the polyketide synthase stlB in stalk morphogenesis.</title>
        <authorList>
            <person name="Narita B."/>
            <person name="Kawabe Y."/>
            <person name="Kin K."/>
            <person name="Saito T."/>
            <person name="Gibbs R."/>
            <person name="Kuspa A."/>
            <person name="Muzny D."/>
            <person name="Queller D."/>
            <person name="Richards S."/>
            <person name="Strassman J."/>
            <person name="Sucgang R."/>
            <person name="Worley K."/>
            <person name="Schaap P."/>
        </authorList>
    </citation>
    <scope>NUCLEOTIDE SEQUENCE</scope>
    <source>
        <strain evidence="2">QSvi11</strain>
    </source>
</reference>
<gene>
    <name evidence="2" type="ORF">CYY_001573</name>
</gene>
<feature type="compositionally biased region" description="Polar residues" evidence="1">
    <location>
        <begin position="438"/>
        <end position="448"/>
    </location>
</feature>
<feature type="region of interest" description="Disordered" evidence="1">
    <location>
        <begin position="215"/>
        <end position="238"/>
    </location>
</feature>
<feature type="region of interest" description="Disordered" evidence="1">
    <location>
        <begin position="400"/>
        <end position="448"/>
    </location>
</feature>
<dbReference type="AlphaFoldDB" id="A0A8J4Q976"/>
<evidence type="ECO:0000313" key="3">
    <source>
        <dbReference type="Proteomes" id="UP000695562"/>
    </source>
</evidence>
<dbReference type="CDD" id="cd17663">
    <property type="entry name" value="PFA-DSP_Oca6"/>
    <property type="match status" value="1"/>
</dbReference>
<dbReference type="EMBL" id="AJWJ01000038">
    <property type="protein sequence ID" value="KAF2077126.1"/>
    <property type="molecule type" value="Genomic_DNA"/>
</dbReference>
<dbReference type="Gene3D" id="3.90.190.10">
    <property type="entry name" value="Protein tyrosine phosphatase superfamily"/>
    <property type="match status" value="1"/>
</dbReference>
<feature type="compositionally biased region" description="Low complexity" evidence="1">
    <location>
        <begin position="400"/>
        <end position="437"/>
    </location>
</feature>
<dbReference type="PANTHER" id="PTHR31126:SF14">
    <property type="entry name" value="TYROSINE-PROTEIN PHOSPHATASE OCA6-RELATED"/>
    <property type="match status" value="1"/>
</dbReference>
<organism evidence="2 3">
    <name type="scientific">Polysphondylium violaceum</name>
    <dbReference type="NCBI Taxonomy" id="133409"/>
    <lineage>
        <taxon>Eukaryota</taxon>
        <taxon>Amoebozoa</taxon>
        <taxon>Evosea</taxon>
        <taxon>Eumycetozoa</taxon>
        <taxon>Dictyostelia</taxon>
        <taxon>Dictyosteliales</taxon>
        <taxon>Dictyosteliaceae</taxon>
        <taxon>Polysphondylium</taxon>
    </lineage>
</organism>
<dbReference type="OrthoDB" id="6375174at2759"/>
<feature type="region of interest" description="Disordered" evidence="1">
    <location>
        <begin position="312"/>
        <end position="333"/>
    </location>
</feature>
<accession>A0A8J4Q976</accession>
<evidence type="ECO:0000313" key="2">
    <source>
        <dbReference type="EMBL" id="KAF2077126.1"/>
    </source>
</evidence>
<keyword evidence="3" id="KW-1185">Reference proteome</keyword>
<comment type="caution">
    <text evidence="2">The sequence shown here is derived from an EMBL/GenBank/DDBJ whole genome shotgun (WGS) entry which is preliminary data.</text>
</comment>
<feature type="compositionally biased region" description="Basic and acidic residues" evidence="1">
    <location>
        <begin position="362"/>
        <end position="373"/>
    </location>
</feature>
<dbReference type="GO" id="GO:0016791">
    <property type="term" value="F:phosphatase activity"/>
    <property type="evidence" value="ECO:0007669"/>
    <property type="project" value="TreeGrafter"/>
</dbReference>
<dbReference type="SUPFAM" id="SSF52799">
    <property type="entry name" value="(Phosphotyrosine protein) phosphatases II"/>
    <property type="match status" value="1"/>
</dbReference>
<proteinExistence type="predicted"/>